<dbReference type="Gene3D" id="2.80.10.50">
    <property type="match status" value="1"/>
</dbReference>
<evidence type="ECO:0000313" key="1">
    <source>
        <dbReference type="EMBL" id="KAG2173748.1"/>
    </source>
</evidence>
<evidence type="ECO:0000313" key="2">
    <source>
        <dbReference type="Proteomes" id="UP000654370"/>
    </source>
</evidence>
<protein>
    <submittedName>
        <fullName evidence="1">Uncharacterized protein</fullName>
    </submittedName>
</protein>
<accession>A0A8H7PGZ5</accession>
<keyword evidence="2" id="KW-1185">Reference proteome</keyword>
<dbReference type="EMBL" id="JAEPQZ010000014">
    <property type="protein sequence ID" value="KAG2173748.1"/>
    <property type="molecule type" value="Genomic_DNA"/>
</dbReference>
<dbReference type="InterPro" id="IPR035992">
    <property type="entry name" value="Ricin_B-like_lectins"/>
</dbReference>
<proteinExistence type="predicted"/>
<reference evidence="1" key="1">
    <citation type="submission" date="2020-12" db="EMBL/GenBank/DDBJ databases">
        <title>Metabolic potential, ecology and presence of endohyphal bacteria is reflected in genomic diversity of Mucoromycotina.</title>
        <authorList>
            <person name="Muszewska A."/>
            <person name="Okrasinska A."/>
            <person name="Steczkiewicz K."/>
            <person name="Drgas O."/>
            <person name="Orlowska M."/>
            <person name="Perlinska-Lenart U."/>
            <person name="Aleksandrzak-Piekarczyk T."/>
            <person name="Szatraj K."/>
            <person name="Zielenkiewicz U."/>
            <person name="Pilsyk S."/>
            <person name="Malc E."/>
            <person name="Mieczkowski P."/>
            <person name="Kruszewska J.S."/>
            <person name="Biernat P."/>
            <person name="Pawlowska J."/>
        </authorList>
    </citation>
    <scope>NUCLEOTIDE SEQUENCE</scope>
    <source>
        <strain evidence="1">WA0000067209</strain>
    </source>
</reference>
<comment type="caution">
    <text evidence="1">The sequence shown here is derived from an EMBL/GenBank/DDBJ whole genome shotgun (WGS) entry which is preliminary data.</text>
</comment>
<dbReference type="OrthoDB" id="2345540at2759"/>
<dbReference type="Proteomes" id="UP000654370">
    <property type="component" value="Unassembled WGS sequence"/>
</dbReference>
<sequence>MAPEYPEWFRMRSESNGYVVAIDRSLPKQDLLRSQVYLYPAQRDDFELWHWDGEYLKNKATDLVLDIRKGAQICVFCLCSLKFVINLKLFRYSGRLRLIEDTEICLFTPKPKEKALNQRWSTRQCTDDFGREQTGCFVYSLCNDEWVLEVQHASSEQQPKLLIFPARDFDNENQRWVFEPADAIPDALCNEDDLTQLDTNLISREASPSKRGSSSSVGSGSSVEAFKEAHMLIYLEHQPHVSDKTIGMAAAYQALQQWKLQQVEAMAAFDSQSINSSTPIQKLLQDIAEKEAMMIYERCDQLNNNPQVAQSLAAMLVLKLHEQQPATP</sequence>
<dbReference type="AlphaFoldDB" id="A0A8H7PGZ5"/>
<name>A0A8H7PGZ5_MORIS</name>
<gene>
    <name evidence="1" type="ORF">INT43_005168</name>
</gene>
<organism evidence="1 2">
    <name type="scientific">Mortierella isabellina</name>
    <name type="common">Filamentous fungus</name>
    <name type="synonym">Umbelopsis isabellina</name>
    <dbReference type="NCBI Taxonomy" id="91625"/>
    <lineage>
        <taxon>Eukaryota</taxon>
        <taxon>Fungi</taxon>
        <taxon>Fungi incertae sedis</taxon>
        <taxon>Mucoromycota</taxon>
        <taxon>Mucoromycotina</taxon>
        <taxon>Umbelopsidomycetes</taxon>
        <taxon>Umbelopsidales</taxon>
        <taxon>Umbelopsidaceae</taxon>
        <taxon>Umbelopsis</taxon>
    </lineage>
</organism>
<dbReference type="SUPFAM" id="SSF50370">
    <property type="entry name" value="Ricin B-like lectins"/>
    <property type="match status" value="1"/>
</dbReference>